<protein>
    <recommendedName>
        <fullName evidence="2">N-acetyltransferase domain-containing protein</fullName>
    </recommendedName>
</protein>
<dbReference type="InterPro" id="IPR016181">
    <property type="entry name" value="Acyl_CoA_acyltransferase"/>
</dbReference>
<keyword evidence="4" id="KW-1185">Reference proteome</keyword>
<name>A0ABR4CR28_9HELO</name>
<dbReference type="Pfam" id="PF00583">
    <property type="entry name" value="Acetyltransf_1"/>
    <property type="match status" value="1"/>
</dbReference>
<evidence type="ECO:0000313" key="4">
    <source>
        <dbReference type="Proteomes" id="UP001595075"/>
    </source>
</evidence>
<dbReference type="SUPFAM" id="SSF46785">
    <property type="entry name" value="Winged helix' DNA-binding domain"/>
    <property type="match status" value="1"/>
</dbReference>
<dbReference type="InterPro" id="IPR000835">
    <property type="entry name" value="HTH_MarR-typ"/>
</dbReference>
<dbReference type="InterPro" id="IPR000182">
    <property type="entry name" value="GNAT_dom"/>
</dbReference>
<evidence type="ECO:0000313" key="3">
    <source>
        <dbReference type="EMBL" id="KAL2072431.1"/>
    </source>
</evidence>
<organism evidence="3 4">
    <name type="scientific">Oculimacula yallundae</name>
    <dbReference type="NCBI Taxonomy" id="86028"/>
    <lineage>
        <taxon>Eukaryota</taxon>
        <taxon>Fungi</taxon>
        <taxon>Dikarya</taxon>
        <taxon>Ascomycota</taxon>
        <taxon>Pezizomycotina</taxon>
        <taxon>Leotiomycetes</taxon>
        <taxon>Helotiales</taxon>
        <taxon>Ploettnerulaceae</taxon>
        <taxon>Oculimacula</taxon>
    </lineage>
</organism>
<dbReference type="EMBL" id="JAZHXI010000004">
    <property type="protein sequence ID" value="KAL2072431.1"/>
    <property type="molecule type" value="Genomic_DNA"/>
</dbReference>
<evidence type="ECO:0000259" key="2">
    <source>
        <dbReference type="PROSITE" id="PS51186"/>
    </source>
</evidence>
<comment type="caution">
    <text evidence="3">The sequence shown here is derived from an EMBL/GenBank/DDBJ whole genome shotgun (WGS) entry which is preliminary data.</text>
</comment>
<proteinExistence type="predicted"/>
<dbReference type="PANTHER" id="PTHR13947:SF37">
    <property type="entry name" value="LD18367P"/>
    <property type="match status" value="1"/>
</dbReference>
<dbReference type="Gene3D" id="1.10.10.10">
    <property type="entry name" value="Winged helix-like DNA-binding domain superfamily/Winged helix DNA-binding domain"/>
    <property type="match status" value="1"/>
</dbReference>
<dbReference type="Pfam" id="PF13463">
    <property type="entry name" value="HTH_27"/>
    <property type="match status" value="1"/>
</dbReference>
<keyword evidence="1" id="KW-0808">Transferase</keyword>
<dbReference type="InterPro" id="IPR036388">
    <property type="entry name" value="WH-like_DNA-bd_sf"/>
</dbReference>
<accession>A0ABR4CR28</accession>
<dbReference type="CDD" id="cd04301">
    <property type="entry name" value="NAT_SF"/>
    <property type="match status" value="1"/>
</dbReference>
<sequence>MSTQQQPHAIIPSLRSSSRLLVRELGFMSTTAAGTAYSPSAVHAIIEIGLNDPQVCSANQPTNGNRFPIVGDGVRMMGTGGMTAATLCTELNLEKSSVSRLLKKLVEAGEIKEGFGDDAREKVLRLTEKGWMTLGGIDVRSSFSSSPTSNCLLYYMAWGEESIMAAFEKLPPTATPDDILKGISTYAHALRASRLNTTIQPPSLPTPPVTPPTPLTLTTGYQPGLMARCLTMHMATYSRFNFGVPFESMLSTTLGELLPRLDGITSQVFTAVSSSTSSSLSSSCPGNQIVGMLFMDGHSLSGPPIPGHEYLSAVNASNTNSDSAIKSKVHLRGFVVDEKTRGSGIGGQLLDAALEWADERGFEEVHLWTFRQLEVARRMYERRSFGIVDECVRSLWEGEGKSLVVGHFVRVRGGGKV</sequence>
<dbReference type="Gene3D" id="3.40.630.30">
    <property type="match status" value="1"/>
</dbReference>
<reference evidence="3 4" key="1">
    <citation type="journal article" date="2024" name="Commun. Biol.">
        <title>Comparative genomic analysis of thermophilic fungi reveals convergent evolutionary adaptations and gene losses.</title>
        <authorList>
            <person name="Steindorff A.S."/>
            <person name="Aguilar-Pontes M.V."/>
            <person name="Robinson A.J."/>
            <person name="Andreopoulos B."/>
            <person name="LaButti K."/>
            <person name="Kuo A."/>
            <person name="Mondo S."/>
            <person name="Riley R."/>
            <person name="Otillar R."/>
            <person name="Haridas S."/>
            <person name="Lipzen A."/>
            <person name="Grimwood J."/>
            <person name="Schmutz J."/>
            <person name="Clum A."/>
            <person name="Reid I.D."/>
            <person name="Moisan M.C."/>
            <person name="Butler G."/>
            <person name="Nguyen T.T.M."/>
            <person name="Dewar K."/>
            <person name="Conant G."/>
            <person name="Drula E."/>
            <person name="Henrissat B."/>
            <person name="Hansel C."/>
            <person name="Singer S."/>
            <person name="Hutchinson M.I."/>
            <person name="de Vries R.P."/>
            <person name="Natvig D.O."/>
            <person name="Powell A.J."/>
            <person name="Tsang A."/>
            <person name="Grigoriev I.V."/>
        </authorList>
    </citation>
    <scope>NUCLEOTIDE SEQUENCE [LARGE SCALE GENOMIC DNA]</scope>
    <source>
        <strain evidence="3 4">CBS 494.80</strain>
    </source>
</reference>
<feature type="domain" description="N-acetyltransferase" evidence="2">
    <location>
        <begin position="329"/>
        <end position="410"/>
    </location>
</feature>
<dbReference type="InterPro" id="IPR050769">
    <property type="entry name" value="NAT_camello-type"/>
</dbReference>
<dbReference type="PANTHER" id="PTHR13947">
    <property type="entry name" value="GNAT FAMILY N-ACETYLTRANSFERASE"/>
    <property type="match status" value="1"/>
</dbReference>
<dbReference type="PROSITE" id="PS51186">
    <property type="entry name" value="GNAT"/>
    <property type="match status" value="1"/>
</dbReference>
<dbReference type="InterPro" id="IPR036390">
    <property type="entry name" value="WH_DNA-bd_sf"/>
</dbReference>
<gene>
    <name evidence="3" type="ORF">VTL71DRAFT_11774</name>
</gene>
<dbReference type="SUPFAM" id="SSF55729">
    <property type="entry name" value="Acyl-CoA N-acyltransferases (Nat)"/>
    <property type="match status" value="1"/>
</dbReference>
<evidence type="ECO:0000256" key="1">
    <source>
        <dbReference type="ARBA" id="ARBA00022679"/>
    </source>
</evidence>
<dbReference type="CDD" id="cd00090">
    <property type="entry name" value="HTH_ARSR"/>
    <property type="match status" value="1"/>
</dbReference>
<dbReference type="InterPro" id="IPR011991">
    <property type="entry name" value="ArsR-like_HTH"/>
</dbReference>
<dbReference type="Proteomes" id="UP001595075">
    <property type="component" value="Unassembled WGS sequence"/>
</dbReference>